<organism evidence="2 3">
    <name type="scientific">Vigna unguiculata</name>
    <name type="common">Cowpea</name>
    <dbReference type="NCBI Taxonomy" id="3917"/>
    <lineage>
        <taxon>Eukaryota</taxon>
        <taxon>Viridiplantae</taxon>
        <taxon>Streptophyta</taxon>
        <taxon>Embryophyta</taxon>
        <taxon>Tracheophyta</taxon>
        <taxon>Spermatophyta</taxon>
        <taxon>Magnoliopsida</taxon>
        <taxon>eudicotyledons</taxon>
        <taxon>Gunneridae</taxon>
        <taxon>Pentapetalae</taxon>
        <taxon>rosids</taxon>
        <taxon>fabids</taxon>
        <taxon>Fabales</taxon>
        <taxon>Fabaceae</taxon>
        <taxon>Papilionoideae</taxon>
        <taxon>50 kb inversion clade</taxon>
        <taxon>NPAAA clade</taxon>
        <taxon>indigoferoid/millettioid clade</taxon>
        <taxon>Phaseoleae</taxon>
        <taxon>Vigna</taxon>
    </lineage>
</organism>
<reference evidence="2 3" key="1">
    <citation type="submission" date="2019-04" db="EMBL/GenBank/DDBJ databases">
        <title>An improved genome assembly and genetic linkage map for asparagus bean, Vigna unguiculata ssp. sesquipedialis.</title>
        <authorList>
            <person name="Xia Q."/>
            <person name="Zhang R."/>
            <person name="Dong Y."/>
        </authorList>
    </citation>
    <scope>NUCLEOTIDE SEQUENCE [LARGE SCALE GENOMIC DNA]</scope>
    <source>
        <tissue evidence="2">Leaf</tissue>
    </source>
</reference>
<dbReference type="Proteomes" id="UP000501690">
    <property type="component" value="Linkage Group LG5"/>
</dbReference>
<proteinExistence type="predicted"/>
<name>A0A4D6M3F0_VIGUN</name>
<dbReference type="CDD" id="cd00113">
    <property type="entry name" value="PLAT"/>
    <property type="match status" value="1"/>
</dbReference>
<dbReference type="AlphaFoldDB" id="A0A4D6M3F0"/>
<evidence type="ECO:0000313" key="2">
    <source>
        <dbReference type="EMBL" id="QCD95108.1"/>
    </source>
</evidence>
<dbReference type="PANTHER" id="PTHR31718">
    <property type="entry name" value="PLAT DOMAIN-CONTAINING PROTEIN"/>
    <property type="match status" value="1"/>
</dbReference>
<dbReference type="InterPro" id="IPR036392">
    <property type="entry name" value="PLAT/LH2_dom_sf"/>
</dbReference>
<keyword evidence="1" id="KW-0732">Signal</keyword>
<sequence>MMKQVLLFLCFASALTLSFSESKSDSLQNPDTDSFSFGYIQTKTPENCSYLVIISTSCSSPKFTWEKIGIAFGDAHGNEVYKPRLDGPGIFEQCSLDVFQINGACLSDICYLYLYRSGAVDDWKPESVKICYNNTWFPIINIHFSLPDAKWYGHYWCNTSHPPYLANGLPFRNGVFF</sequence>
<accession>A0A4D6M3F0</accession>
<dbReference type="SUPFAM" id="SSF49723">
    <property type="entry name" value="Lipase/lipooxygenase domain (PLAT/LH2 domain)"/>
    <property type="match status" value="1"/>
</dbReference>
<keyword evidence="3" id="KW-1185">Reference proteome</keyword>
<protein>
    <submittedName>
        <fullName evidence="2">Embryo-specific 3</fullName>
    </submittedName>
</protein>
<feature type="signal peptide" evidence="1">
    <location>
        <begin position="1"/>
        <end position="20"/>
    </location>
</feature>
<gene>
    <name evidence="2" type="ORF">DEO72_LG5g3201</name>
</gene>
<evidence type="ECO:0000256" key="1">
    <source>
        <dbReference type="SAM" id="SignalP"/>
    </source>
</evidence>
<dbReference type="InterPro" id="IPR010417">
    <property type="entry name" value="Embryo-specific_ATS3"/>
</dbReference>
<feature type="chain" id="PRO_5020030085" evidence="1">
    <location>
        <begin position="21"/>
        <end position="177"/>
    </location>
</feature>
<dbReference type="PANTHER" id="PTHR31718:SF35">
    <property type="entry name" value="EMBRYO-SPECIFIC PROTEIN"/>
    <property type="match status" value="1"/>
</dbReference>
<dbReference type="Pfam" id="PF06232">
    <property type="entry name" value="ATS3"/>
    <property type="match status" value="1"/>
</dbReference>
<dbReference type="EMBL" id="CP039349">
    <property type="protein sequence ID" value="QCD95108.1"/>
    <property type="molecule type" value="Genomic_DNA"/>
</dbReference>
<evidence type="ECO:0000313" key="3">
    <source>
        <dbReference type="Proteomes" id="UP000501690"/>
    </source>
</evidence>